<dbReference type="Proteomes" id="UP001266357">
    <property type="component" value="Unassembled WGS sequence"/>
</dbReference>
<gene>
    <name evidence="1" type="ORF">RM573_05535</name>
</gene>
<reference evidence="1 2" key="1">
    <citation type="submission" date="2023-09" db="EMBL/GenBank/DDBJ databases">
        <authorList>
            <person name="Rey-Velasco X."/>
        </authorList>
    </citation>
    <scope>NUCLEOTIDE SEQUENCE [LARGE SCALE GENOMIC DNA]</scope>
    <source>
        <strain evidence="1 2">W431</strain>
    </source>
</reference>
<keyword evidence="2" id="KW-1185">Reference proteome</keyword>
<dbReference type="RefSeq" id="WP_311578444.1">
    <property type="nucleotide sequence ID" value="NZ_JAVRIF010000002.1"/>
</dbReference>
<protein>
    <recommendedName>
        <fullName evidence="3">ATP-grasp domain-containing protein</fullName>
    </recommendedName>
</protein>
<sequence length="398" mass="45493">MNLSLLLTTEFTQLSKEIIAVLQNYLTSLHYTPLIHFELEGCYQINEQVKNQTINFSLINQSLKQLKIDGEVIPEYWQKQWEYVSLFNGQLPLKEAENLALALYHIPKLFAQQGIEKTLIKPVVWAGDKGKVALGCDNVFSGETRDVHIPNAIQMNVSVKNSRGENIVAERYFGEYLQQCFLKTSLGCCLLYLPEEEAFERFALKTKYGLSAELCSPTDISGGHQGSIALYKELGKHNQAMGEQPLLYDQHNKVLVSESFWQKTARIEHRLGASSMYYNPYLNVIYGLLNVIDAIEAFVDHQCQDNLNDRKMPQSLPLSLYSHEKSEGAIELFEKDNWFAKSINRIDEKMQQHPVYSLKAHQANNAVNMTFLKKDEKLGDKLKSMILSAYQIQSLIIK</sequence>
<name>A0ABU2ZYT0_9GAMM</name>
<organism evidence="1 2">
    <name type="scientific">Thalassotalea castellviae</name>
    <dbReference type="NCBI Taxonomy" id="3075612"/>
    <lineage>
        <taxon>Bacteria</taxon>
        <taxon>Pseudomonadati</taxon>
        <taxon>Pseudomonadota</taxon>
        <taxon>Gammaproteobacteria</taxon>
        <taxon>Alteromonadales</taxon>
        <taxon>Colwelliaceae</taxon>
        <taxon>Thalassotalea</taxon>
    </lineage>
</organism>
<evidence type="ECO:0000313" key="1">
    <source>
        <dbReference type="EMBL" id="MDT0603049.1"/>
    </source>
</evidence>
<evidence type="ECO:0000313" key="2">
    <source>
        <dbReference type="Proteomes" id="UP001266357"/>
    </source>
</evidence>
<proteinExistence type="predicted"/>
<dbReference type="EMBL" id="JAVRIF010000002">
    <property type="protein sequence ID" value="MDT0603049.1"/>
    <property type="molecule type" value="Genomic_DNA"/>
</dbReference>
<comment type="caution">
    <text evidence="1">The sequence shown here is derived from an EMBL/GenBank/DDBJ whole genome shotgun (WGS) entry which is preliminary data.</text>
</comment>
<accession>A0ABU2ZYT0</accession>
<evidence type="ECO:0008006" key="3">
    <source>
        <dbReference type="Google" id="ProtNLM"/>
    </source>
</evidence>